<evidence type="ECO:0000256" key="3">
    <source>
        <dbReference type="SAM" id="MobiDB-lite"/>
    </source>
</evidence>
<dbReference type="InterPro" id="IPR013632">
    <property type="entry name" value="Rad51_C"/>
</dbReference>
<keyword evidence="2" id="KW-0539">Nucleus</keyword>
<dbReference type="SUPFAM" id="SSF52540">
    <property type="entry name" value="P-loop containing nucleoside triphosphate hydrolases"/>
    <property type="match status" value="1"/>
</dbReference>
<dbReference type="InterPro" id="IPR027417">
    <property type="entry name" value="P-loop_NTPase"/>
</dbReference>
<dbReference type="Proteomes" id="UP001472866">
    <property type="component" value="Chromosome 16"/>
</dbReference>
<dbReference type="GO" id="GO:0140664">
    <property type="term" value="F:ATP-dependent DNA damage sensor activity"/>
    <property type="evidence" value="ECO:0007669"/>
    <property type="project" value="InterPro"/>
</dbReference>
<dbReference type="EMBL" id="CP151516">
    <property type="protein sequence ID" value="WZN66851.1"/>
    <property type="molecule type" value="Genomic_DNA"/>
</dbReference>
<evidence type="ECO:0000313" key="5">
    <source>
        <dbReference type="EMBL" id="WZN66851.1"/>
    </source>
</evidence>
<organism evidence="5 6">
    <name type="scientific">Chloropicon roscoffensis</name>
    <dbReference type="NCBI Taxonomy" id="1461544"/>
    <lineage>
        <taxon>Eukaryota</taxon>
        <taxon>Viridiplantae</taxon>
        <taxon>Chlorophyta</taxon>
        <taxon>Chloropicophyceae</taxon>
        <taxon>Chloropicales</taxon>
        <taxon>Chloropicaceae</taxon>
        <taxon>Chloropicon</taxon>
    </lineage>
</organism>
<keyword evidence="6" id="KW-1185">Reference proteome</keyword>
<dbReference type="Gene3D" id="3.40.50.300">
    <property type="entry name" value="P-loop containing nucleotide triphosphate hydrolases"/>
    <property type="match status" value="1"/>
</dbReference>
<dbReference type="GO" id="GO:0007131">
    <property type="term" value="P:reciprocal meiotic recombination"/>
    <property type="evidence" value="ECO:0007669"/>
    <property type="project" value="TreeGrafter"/>
</dbReference>
<dbReference type="GO" id="GO:0005657">
    <property type="term" value="C:replication fork"/>
    <property type="evidence" value="ECO:0007669"/>
    <property type="project" value="TreeGrafter"/>
</dbReference>
<dbReference type="GO" id="GO:0000723">
    <property type="term" value="P:telomere maintenance"/>
    <property type="evidence" value="ECO:0007669"/>
    <property type="project" value="TreeGrafter"/>
</dbReference>
<dbReference type="GO" id="GO:0003697">
    <property type="term" value="F:single-stranded DNA binding"/>
    <property type="evidence" value="ECO:0007669"/>
    <property type="project" value="TreeGrafter"/>
</dbReference>
<dbReference type="GO" id="GO:0000400">
    <property type="term" value="F:four-way junction DNA binding"/>
    <property type="evidence" value="ECO:0007669"/>
    <property type="project" value="TreeGrafter"/>
</dbReference>
<dbReference type="PANTHER" id="PTHR46457:SF1">
    <property type="entry name" value="DNA REPAIR PROTEIN RAD51 HOMOLOG 4"/>
    <property type="match status" value="1"/>
</dbReference>
<dbReference type="PANTHER" id="PTHR46457">
    <property type="entry name" value="DNA REPAIR PROTEIN RAD51 HOMOLOG 4"/>
    <property type="match status" value="1"/>
</dbReference>
<evidence type="ECO:0000256" key="1">
    <source>
        <dbReference type="ARBA" id="ARBA00004123"/>
    </source>
</evidence>
<dbReference type="GO" id="GO:0005524">
    <property type="term" value="F:ATP binding"/>
    <property type="evidence" value="ECO:0007669"/>
    <property type="project" value="InterPro"/>
</dbReference>
<evidence type="ECO:0000256" key="2">
    <source>
        <dbReference type="ARBA" id="ARBA00023242"/>
    </source>
</evidence>
<dbReference type="InterPro" id="IPR020588">
    <property type="entry name" value="RecA_ATP-bd"/>
</dbReference>
<protein>
    <submittedName>
        <fullName evidence="5">DNA repair protein Rad51</fullName>
    </submittedName>
</protein>
<feature type="region of interest" description="Disordered" evidence="3">
    <location>
        <begin position="34"/>
        <end position="62"/>
    </location>
</feature>
<dbReference type="Pfam" id="PF08423">
    <property type="entry name" value="Rad51"/>
    <property type="match status" value="1"/>
</dbReference>
<gene>
    <name evidence="5" type="ORF">HKI87_16g84220</name>
</gene>
<feature type="compositionally biased region" description="Acidic residues" evidence="3">
    <location>
        <begin position="45"/>
        <end position="57"/>
    </location>
</feature>
<comment type="subcellular location">
    <subcellularLocation>
        <location evidence="1">Nucleus</location>
    </subcellularLocation>
</comment>
<feature type="domain" description="RecA family profile 1" evidence="4">
    <location>
        <begin position="91"/>
        <end position="272"/>
    </location>
</feature>
<reference evidence="5 6" key="1">
    <citation type="submission" date="2024-03" db="EMBL/GenBank/DDBJ databases">
        <title>Complete genome sequence of the green alga Chloropicon roscoffensis RCC1871.</title>
        <authorList>
            <person name="Lemieux C."/>
            <person name="Pombert J.-F."/>
            <person name="Otis C."/>
            <person name="Turmel M."/>
        </authorList>
    </citation>
    <scope>NUCLEOTIDE SEQUENCE [LARGE SCALE GENOMIC DNA]</scope>
    <source>
        <strain evidence="5 6">RCC1871</strain>
    </source>
</reference>
<dbReference type="AlphaFoldDB" id="A0AAX4PL22"/>
<evidence type="ECO:0000259" key="4">
    <source>
        <dbReference type="PROSITE" id="PS50162"/>
    </source>
</evidence>
<dbReference type="GO" id="GO:0005815">
    <property type="term" value="C:microtubule organizing center"/>
    <property type="evidence" value="ECO:0007669"/>
    <property type="project" value="TreeGrafter"/>
</dbReference>
<accession>A0AAX4PL22</accession>
<sequence length="392" mass="42222">MVRLARLLREEEAGSAASSSPRSLEAYLLGDAGVARRRRRSSEEKYDDDDENGDGEGDGQAGLDLDARVAAALRREVEITDGLALFSRLQSSVLLPSGIETLDALLGGGLREGQVTELFGPSPSGKTQVCHCIAACAAWLDYQVVYITSNGSFSSDRLVKLSRHVLGHFNLRDSTEAVESVPKILQNVSVTSVTDAASLAALFQGMVESFGFLEKHGKPVPKVVLVDSPSLLLYRDLATSQPRGKLVMTMLTSAMSKLAHRFSVAVVVTNHEVRPFRAKAEGDAARAGEAGVGDGGKPGLGILWGPQASVRVRLRMFRAEPRRAGGESEDEGLVAEERKRERLVLCRATLVKSSTSESGREAWMRMGKSGVDGIDDPRTSEELDILDISAWT</sequence>
<dbReference type="GO" id="GO:0000724">
    <property type="term" value="P:double-strand break repair via homologous recombination"/>
    <property type="evidence" value="ECO:0007669"/>
    <property type="project" value="TreeGrafter"/>
</dbReference>
<proteinExistence type="predicted"/>
<dbReference type="GO" id="GO:0042148">
    <property type="term" value="P:DNA strand invasion"/>
    <property type="evidence" value="ECO:0007669"/>
    <property type="project" value="TreeGrafter"/>
</dbReference>
<dbReference type="GO" id="GO:0033063">
    <property type="term" value="C:Rad51B-Rad51C-Rad51D-XRCC2 complex"/>
    <property type="evidence" value="ECO:0007669"/>
    <property type="project" value="TreeGrafter"/>
</dbReference>
<dbReference type="PROSITE" id="PS50162">
    <property type="entry name" value="RECA_2"/>
    <property type="match status" value="1"/>
</dbReference>
<name>A0AAX4PL22_9CHLO</name>
<dbReference type="InterPro" id="IPR051988">
    <property type="entry name" value="HRR_RAD51_Paralog"/>
</dbReference>
<evidence type="ECO:0000313" key="6">
    <source>
        <dbReference type="Proteomes" id="UP001472866"/>
    </source>
</evidence>